<dbReference type="EMBL" id="MZMT01000037">
    <property type="protein sequence ID" value="PIO43733.1"/>
    <property type="molecule type" value="Genomic_DNA"/>
</dbReference>
<dbReference type="PANTHER" id="PTHR33490:SF6">
    <property type="entry name" value="SLL1049 PROTEIN"/>
    <property type="match status" value="1"/>
</dbReference>
<proteinExistence type="predicted"/>
<dbReference type="SMART" id="SM00460">
    <property type="entry name" value="TGc"/>
    <property type="match status" value="1"/>
</dbReference>
<dbReference type="Proteomes" id="UP000232163">
    <property type="component" value="Unassembled WGS sequence"/>
</dbReference>
<dbReference type="RefSeq" id="WP_100001063.1">
    <property type="nucleotide sequence ID" value="NZ_CP017940.1"/>
</dbReference>
<comment type="caution">
    <text evidence="2">The sequence shown here is derived from an EMBL/GenBank/DDBJ whole genome shotgun (WGS) entry which is preliminary data.</text>
</comment>
<dbReference type="AlphaFoldDB" id="A0A2N9VW65"/>
<dbReference type="OrthoDB" id="9804023at2"/>
<name>A0A2N9VW65_9HYPH</name>
<dbReference type="PANTHER" id="PTHR33490">
    <property type="entry name" value="BLR5614 PROTEIN-RELATED"/>
    <property type="match status" value="1"/>
</dbReference>
<evidence type="ECO:0000313" key="3">
    <source>
        <dbReference type="Proteomes" id="UP000232163"/>
    </source>
</evidence>
<organism evidence="2 3">
    <name type="scientific">Phyllobacterium zundukense</name>
    <dbReference type="NCBI Taxonomy" id="1867719"/>
    <lineage>
        <taxon>Bacteria</taxon>
        <taxon>Pseudomonadati</taxon>
        <taxon>Pseudomonadota</taxon>
        <taxon>Alphaproteobacteria</taxon>
        <taxon>Hyphomicrobiales</taxon>
        <taxon>Phyllobacteriaceae</taxon>
        <taxon>Phyllobacterium</taxon>
    </lineage>
</organism>
<sequence length="265" mass="29505">MLLNIQHNSHYRYDAPVHYSVLRLRMHPQSSPGQKIIDWAVTVEGAKQEASYRDGYGNRTMLISLERDVQELVVRAEGQVETEDRTGVLGKVYNFMPIWLYERETELTKPGDAIRELAASLQVRSDKLAVMHDLMGLLHQKVVYTPGSTNILTTAEEALVNGKGVCQDHTHIFLSVARLLNIPARYVSGYLMLTNTIEQTASHAWAEAHIDGLGWVGFDAANDICPNEGYVRVACGLDYREAAPISGIRFGPGIESLAVEVNVEQ</sequence>
<dbReference type="KEGG" id="pht:BLM14_06125"/>
<dbReference type="InterPro" id="IPR013589">
    <property type="entry name" value="Bac_transglu_N"/>
</dbReference>
<gene>
    <name evidence="2" type="ORF">B5P45_16505</name>
</gene>
<reference evidence="2 3" key="1">
    <citation type="journal article" date="2017" name="Int J Environ Stud">
        <title>Does the Miocene-Pliocene relict legume Oxytropis triphylla form nitrogen-fixing nodules with a combination of bacterial strains?</title>
        <authorList>
            <person name="Safronova V."/>
            <person name="Belimov A."/>
            <person name="Sazanova A."/>
            <person name="Kuznetsova I."/>
            <person name="Popova J."/>
            <person name="Andronov E."/>
            <person name="Verkhozina A."/>
            <person name="Tikhonovich I."/>
        </authorList>
    </citation>
    <scope>NUCLEOTIDE SEQUENCE [LARGE SCALE GENOMIC DNA]</scope>
    <source>
        <strain evidence="2 3">Tri-38</strain>
    </source>
</reference>
<dbReference type="InterPro" id="IPR002931">
    <property type="entry name" value="Transglutaminase-like"/>
</dbReference>
<feature type="domain" description="Transglutaminase-like" evidence="1">
    <location>
        <begin position="158"/>
        <end position="222"/>
    </location>
</feature>
<dbReference type="SUPFAM" id="SSF54001">
    <property type="entry name" value="Cysteine proteinases"/>
    <property type="match status" value="1"/>
</dbReference>
<dbReference type="Pfam" id="PF08379">
    <property type="entry name" value="Bact_transglu_N"/>
    <property type="match status" value="1"/>
</dbReference>
<dbReference type="InterPro" id="IPR038765">
    <property type="entry name" value="Papain-like_cys_pep_sf"/>
</dbReference>
<protein>
    <submittedName>
        <fullName evidence="2">Transglutaminase</fullName>
    </submittedName>
</protein>
<keyword evidence="3" id="KW-1185">Reference proteome</keyword>
<dbReference type="Gene3D" id="3.10.620.30">
    <property type="match status" value="1"/>
</dbReference>
<evidence type="ECO:0000313" key="2">
    <source>
        <dbReference type="EMBL" id="PIO43733.1"/>
    </source>
</evidence>
<dbReference type="Pfam" id="PF01841">
    <property type="entry name" value="Transglut_core"/>
    <property type="match status" value="1"/>
</dbReference>
<accession>A0A2N9VW65</accession>
<evidence type="ECO:0000259" key="1">
    <source>
        <dbReference type="SMART" id="SM00460"/>
    </source>
</evidence>